<feature type="transmembrane region" description="Helical" evidence="6">
    <location>
        <begin position="334"/>
        <end position="354"/>
    </location>
</feature>
<dbReference type="GO" id="GO:0005886">
    <property type="term" value="C:plasma membrane"/>
    <property type="evidence" value="ECO:0007669"/>
    <property type="project" value="UniProtKB-SubCell"/>
</dbReference>
<dbReference type="KEGG" id="thao:NI17_003145"/>
<feature type="transmembrane region" description="Helical" evidence="6">
    <location>
        <begin position="405"/>
        <end position="423"/>
    </location>
</feature>
<feature type="transmembrane region" description="Helical" evidence="6">
    <location>
        <begin position="154"/>
        <end position="179"/>
    </location>
</feature>
<evidence type="ECO:0000313" key="8">
    <source>
        <dbReference type="EMBL" id="UOE20255.1"/>
    </source>
</evidence>
<dbReference type="RefSeq" id="WP_243597598.1">
    <property type="nucleotide sequence ID" value="NZ_CP063196.1"/>
</dbReference>
<dbReference type="PANTHER" id="PTHR23534">
    <property type="entry name" value="MFS PERMEASE"/>
    <property type="match status" value="1"/>
</dbReference>
<evidence type="ECO:0000256" key="6">
    <source>
        <dbReference type="SAM" id="Phobius"/>
    </source>
</evidence>
<feature type="transmembrane region" description="Helical" evidence="6">
    <location>
        <begin position="91"/>
        <end position="108"/>
    </location>
</feature>
<evidence type="ECO:0000313" key="9">
    <source>
        <dbReference type="Proteomes" id="UP000265719"/>
    </source>
</evidence>
<dbReference type="InterPro" id="IPR036259">
    <property type="entry name" value="MFS_trans_sf"/>
</dbReference>
<feature type="transmembrane region" description="Helical" evidence="6">
    <location>
        <begin position="185"/>
        <end position="206"/>
    </location>
</feature>
<evidence type="ECO:0000256" key="2">
    <source>
        <dbReference type="ARBA" id="ARBA00022692"/>
    </source>
</evidence>
<feature type="transmembrane region" description="Helical" evidence="6">
    <location>
        <begin position="114"/>
        <end position="133"/>
    </location>
</feature>
<evidence type="ECO:0000259" key="7">
    <source>
        <dbReference type="PROSITE" id="PS50850"/>
    </source>
</evidence>
<feature type="domain" description="Major facilitator superfamily (MFS) profile" evidence="7">
    <location>
        <begin position="25"/>
        <end position="450"/>
    </location>
</feature>
<dbReference type="GO" id="GO:0022857">
    <property type="term" value="F:transmembrane transporter activity"/>
    <property type="evidence" value="ECO:0007669"/>
    <property type="project" value="InterPro"/>
</dbReference>
<feature type="transmembrane region" description="Helical" evidence="6">
    <location>
        <begin position="429"/>
        <end position="446"/>
    </location>
</feature>
<dbReference type="PANTHER" id="PTHR23534:SF1">
    <property type="entry name" value="MAJOR FACILITATOR SUPERFAMILY PROTEIN"/>
    <property type="match status" value="1"/>
</dbReference>
<feature type="transmembrane region" description="Helical" evidence="6">
    <location>
        <begin position="360"/>
        <end position="384"/>
    </location>
</feature>
<keyword evidence="2 6" id="KW-0812">Transmembrane</keyword>
<dbReference type="AlphaFoldDB" id="A0AA97LY80"/>
<organism evidence="8 9">
    <name type="scientific">Thermobifida halotolerans</name>
    <dbReference type="NCBI Taxonomy" id="483545"/>
    <lineage>
        <taxon>Bacteria</taxon>
        <taxon>Bacillati</taxon>
        <taxon>Actinomycetota</taxon>
        <taxon>Actinomycetes</taxon>
        <taxon>Streptosporangiales</taxon>
        <taxon>Nocardiopsidaceae</taxon>
        <taxon>Thermobifida</taxon>
    </lineage>
</organism>
<feature type="region of interest" description="Disordered" evidence="5">
    <location>
        <begin position="224"/>
        <end position="255"/>
    </location>
</feature>
<dbReference type="Proteomes" id="UP000265719">
    <property type="component" value="Chromosome"/>
</dbReference>
<dbReference type="PROSITE" id="PS50850">
    <property type="entry name" value="MFS"/>
    <property type="match status" value="1"/>
</dbReference>
<evidence type="ECO:0000256" key="1">
    <source>
        <dbReference type="ARBA" id="ARBA00004651"/>
    </source>
</evidence>
<keyword evidence="4 6" id="KW-0472">Membrane</keyword>
<keyword evidence="9" id="KW-1185">Reference proteome</keyword>
<feature type="transmembrane region" description="Helical" evidence="6">
    <location>
        <begin position="271"/>
        <end position="291"/>
    </location>
</feature>
<evidence type="ECO:0000256" key="5">
    <source>
        <dbReference type="SAM" id="MobiDB-lite"/>
    </source>
</evidence>
<feature type="transmembrane region" description="Helical" evidence="6">
    <location>
        <begin position="303"/>
        <end position="327"/>
    </location>
</feature>
<protein>
    <submittedName>
        <fullName evidence="8">MFS transporter</fullName>
    </submittedName>
</protein>
<sequence length="455" mass="45000">MTRTGEHADEWSLDSPRIRSIQRRVLTVLVAAQAVGGIGLSASLTVGGLIAQDITGTETWAGMATTMATLGAAVCALPLATAAARRGRRGPLSLGWFLAAGGGAVSVLGAQAGLFSVFLVGMVLFGAGGATGLQSRHAAADLATDRNRGRDLSIVVWATTVGSVLGPNLTTPGAAVAGWLGLSPLLGVLVIASAAFAAAGAVTAALMRPDPLLTARALTARTAAPRSRAAAPAGGRPGALTARTAAPRSRAAAPAGGRPGALAALAAAPRAVLALVAITAGHAIMVMVMTMTPVHMEHGGVDLTVIGVTLSLHIAGMYALSPLVGWLSDRLGRMATLLVGQVVLIAAVTVSALAGHGPVMVTVGLVLLGVGWSFGLVSGSALLAESLRPDQRPALQGVSDLLMNAGGAASGALSGILLALLGYGGLNAVAAALTVPVFALAAFVLLSRTSGEGET</sequence>
<reference evidence="8" key="1">
    <citation type="submission" date="2020-10" db="EMBL/GenBank/DDBJ databases">
        <title>De novo genome project of the cellulose decomposer Thermobifida halotolerans type strain.</title>
        <authorList>
            <person name="Nagy I."/>
            <person name="Horvath B."/>
            <person name="Kukolya J."/>
            <person name="Nagy I."/>
            <person name="Orsini M."/>
        </authorList>
    </citation>
    <scope>NUCLEOTIDE SEQUENCE</scope>
    <source>
        <strain evidence="8">DSM 44931</strain>
    </source>
</reference>
<evidence type="ECO:0000256" key="3">
    <source>
        <dbReference type="ARBA" id="ARBA00022989"/>
    </source>
</evidence>
<dbReference type="EMBL" id="CP063196">
    <property type="protein sequence ID" value="UOE20255.1"/>
    <property type="molecule type" value="Genomic_DNA"/>
</dbReference>
<proteinExistence type="predicted"/>
<dbReference type="InterPro" id="IPR020846">
    <property type="entry name" value="MFS_dom"/>
</dbReference>
<name>A0AA97LY80_9ACTN</name>
<keyword evidence="3 6" id="KW-1133">Transmembrane helix</keyword>
<evidence type="ECO:0000256" key="4">
    <source>
        <dbReference type="ARBA" id="ARBA00023136"/>
    </source>
</evidence>
<feature type="transmembrane region" description="Helical" evidence="6">
    <location>
        <begin position="63"/>
        <end position="84"/>
    </location>
</feature>
<dbReference type="Gene3D" id="1.20.1250.20">
    <property type="entry name" value="MFS general substrate transporter like domains"/>
    <property type="match status" value="2"/>
</dbReference>
<dbReference type="InterPro" id="IPR011701">
    <property type="entry name" value="MFS"/>
</dbReference>
<feature type="transmembrane region" description="Helical" evidence="6">
    <location>
        <begin position="25"/>
        <end position="51"/>
    </location>
</feature>
<accession>A0AA97LY80</accession>
<comment type="subcellular location">
    <subcellularLocation>
        <location evidence="1">Cell membrane</location>
        <topology evidence="1">Multi-pass membrane protein</topology>
    </subcellularLocation>
</comment>
<dbReference type="SUPFAM" id="SSF103473">
    <property type="entry name" value="MFS general substrate transporter"/>
    <property type="match status" value="1"/>
</dbReference>
<dbReference type="Pfam" id="PF07690">
    <property type="entry name" value="MFS_1"/>
    <property type="match status" value="1"/>
</dbReference>
<gene>
    <name evidence="8" type="ORF">NI17_003145</name>
</gene>